<dbReference type="EMBL" id="JAODUP010000431">
    <property type="protein sequence ID" value="KAK2149919.1"/>
    <property type="molecule type" value="Genomic_DNA"/>
</dbReference>
<accession>A0AAD9N0N9</accession>
<evidence type="ECO:0000313" key="2">
    <source>
        <dbReference type="EMBL" id="KAK2149919.1"/>
    </source>
</evidence>
<dbReference type="GO" id="GO:0003341">
    <property type="term" value="P:cilium movement"/>
    <property type="evidence" value="ECO:0007669"/>
    <property type="project" value="InterPro"/>
</dbReference>
<proteinExistence type="predicted"/>
<dbReference type="PANTHER" id="PTHR46500">
    <property type="entry name" value="CILIA- AND FLAGELLA-ASSOCIATED PROTEIN 221"/>
    <property type="match status" value="1"/>
</dbReference>
<dbReference type="PANTHER" id="PTHR46500:SF1">
    <property type="entry name" value="CILIA- AND FLAGELLA-ASSOCIATED PROTEIN 221"/>
    <property type="match status" value="1"/>
</dbReference>
<keyword evidence="3" id="KW-1185">Reference proteome</keyword>
<dbReference type="GO" id="GO:0044458">
    <property type="term" value="P:motile cilium assembly"/>
    <property type="evidence" value="ECO:0007669"/>
    <property type="project" value="TreeGrafter"/>
</dbReference>
<dbReference type="InterPro" id="IPR054089">
    <property type="entry name" value="Cep192-like_D3"/>
</dbReference>
<dbReference type="Proteomes" id="UP001208570">
    <property type="component" value="Unassembled WGS sequence"/>
</dbReference>
<reference evidence="2" key="1">
    <citation type="journal article" date="2023" name="Mol. Biol. Evol.">
        <title>Third-Generation Sequencing Reveals the Adaptive Role of the Epigenome in Three Deep-Sea Polychaetes.</title>
        <authorList>
            <person name="Perez M."/>
            <person name="Aroh O."/>
            <person name="Sun Y."/>
            <person name="Lan Y."/>
            <person name="Juniper S.K."/>
            <person name="Young C.R."/>
            <person name="Angers B."/>
            <person name="Qian P.Y."/>
        </authorList>
    </citation>
    <scope>NUCLEOTIDE SEQUENCE</scope>
    <source>
        <strain evidence="2">P08H-3</strain>
    </source>
</reference>
<evidence type="ECO:0000313" key="3">
    <source>
        <dbReference type="Proteomes" id="UP001208570"/>
    </source>
</evidence>
<dbReference type="Pfam" id="PF24771">
    <property type="entry name" value="Ig_CFAP74_1st"/>
    <property type="match status" value="1"/>
</dbReference>
<evidence type="ECO:0000259" key="1">
    <source>
        <dbReference type="Pfam" id="PF22067"/>
    </source>
</evidence>
<comment type="caution">
    <text evidence="2">The sequence shown here is derived from an EMBL/GenBank/DDBJ whole genome shotgun (WGS) entry which is preliminary data.</text>
</comment>
<dbReference type="InterPro" id="IPR029676">
    <property type="entry name" value="CFAP221"/>
</dbReference>
<sequence length="872" mass="99173">MSAVGLDGSVALPGRTGTGSLSRTRDILIETMQLVEPRKQIPVPNHLLETKIYSKVTKNAIIEAEPSVLHFGGFELGVTQTRVINFINVSAEVQKMHLIPPQTKFFYVKYNKADRLVPGMALECTVEFTPDEWRYYYDCIRIHCKGEENLVIPLHAYPVMNTDDFPKFIKFPPVPVGHSRSRVLPLRCQAPIDFEFQLTYIQPNPAFKVEPMGGIVPANGEVDVVVTFTPSEFSTAVMKIQLIISQFNTKPLICTVSGSSVPGLSKEMTEKSYHQENSDADNMKNITLDPRAISPLDRARSKRRIKQKPSQLSQVKEIERDGVKFPVEIDTPYAVAQVLNQQPGKLRIKDLREVVLSKKGNSGTPTRQMKEAMFEMAVRQNVYEERQNQLRWQVKVGDESISVKARQQVIEAREDAWIQYRRNRGDPVAEEEYSRRITDLSSERTRRECTTLAKEIAQFDLYKNDPWAVRHTALHRFQQAARRMIIRKRADTKLMSLRQMVIDWGEKKFKQSISTEEREKKGLEEDEAAESSAVNIILSADRVTSFNFPTYVAPDVKDDMAVDALGSVPYKPTQVLVNKKVPYHSLKVPQQYQLMGYEPHGVHEASLHYVSPGLARPLRTGAEEEIISLGDVEPGVIAEPDINIEDVESRPHTPTQTEVVPIKPPVALFKPIEYPALHIFNPSPGLQVFQAPLPYAETDSDFHLCPLPRYTSSNMANPHMSTQRQYLDREDTIHGVMIWKKFPSKSLIALSNTPTVSGVWVPRWEDPFGNELLPEDVPELFTGLTEDDEDNIVEDEGMEEPVNLTPEMVMAEFAQIEALPGTASDEKPKKEDKREQELEYFVKNKYNRLGRKIQKRMDQLNSLKTDLKLILK</sequence>
<dbReference type="AlphaFoldDB" id="A0AAD9N0N9"/>
<dbReference type="GO" id="GO:0097729">
    <property type="term" value="C:9+2 motile cilium"/>
    <property type="evidence" value="ECO:0007669"/>
    <property type="project" value="TreeGrafter"/>
</dbReference>
<dbReference type="InterPro" id="IPR013783">
    <property type="entry name" value="Ig-like_fold"/>
</dbReference>
<dbReference type="Gene3D" id="2.60.40.10">
    <property type="entry name" value="Immunoglobulins"/>
    <property type="match status" value="2"/>
</dbReference>
<dbReference type="Pfam" id="PF22067">
    <property type="entry name" value="Cep192_D3"/>
    <property type="match status" value="1"/>
</dbReference>
<gene>
    <name evidence="2" type="ORF">LSH36_431g01010</name>
</gene>
<feature type="domain" description="Cep192-like" evidence="1">
    <location>
        <begin position="173"/>
        <end position="244"/>
    </location>
</feature>
<name>A0AAD9N0N9_9ANNE</name>
<organism evidence="2 3">
    <name type="scientific">Paralvinella palmiformis</name>
    <dbReference type="NCBI Taxonomy" id="53620"/>
    <lineage>
        <taxon>Eukaryota</taxon>
        <taxon>Metazoa</taxon>
        <taxon>Spiralia</taxon>
        <taxon>Lophotrochozoa</taxon>
        <taxon>Annelida</taxon>
        <taxon>Polychaeta</taxon>
        <taxon>Sedentaria</taxon>
        <taxon>Canalipalpata</taxon>
        <taxon>Terebellida</taxon>
        <taxon>Terebelliformia</taxon>
        <taxon>Alvinellidae</taxon>
        <taxon>Paralvinella</taxon>
    </lineage>
</organism>
<protein>
    <recommendedName>
        <fullName evidence="1">Cep192-like domain-containing protein</fullName>
    </recommendedName>
</protein>